<reference evidence="5" key="1">
    <citation type="submission" date="2015-09" db="EMBL/GenBank/DDBJ databases">
        <authorList>
            <person name="Shao Z."/>
            <person name="Wang L."/>
        </authorList>
    </citation>
    <scope>NUCLEOTIDE SEQUENCE [LARGE SCALE GENOMIC DNA]</scope>
    <source>
        <strain evidence="5">F13-1</strain>
    </source>
</reference>
<dbReference type="GO" id="GO:0008911">
    <property type="term" value="F:lactaldehyde dehydrogenase (NAD+) activity"/>
    <property type="evidence" value="ECO:0007669"/>
    <property type="project" value="TreeGrafter"/>
</dbReference>
<gene>
    <name evidence="4" type="ORF">AN401_17995</name>
</gene>
<dbReference type="EMBL" id="CP012621">
    <property type="protein sequence ID" value="ATG75504.1"/>
    <property type="molecule type" value="Genomic_DNA"/>
</dbReference>
<dbReference type="Proteomes" id="UP000217763">
    <property type="component" value="Chromosome"/>
</dbReference>
<evidence type="ECO:0000313" key="4">
    <source>
        <dbReference type="EMBL" id="ATG75504.1"/>
    </source>
</evidence>
<dbReference type="CDD" id="cd07149">
    <property type="entry name" value="ALDH_y4uC"/>
    <property type="match status" value="1"/>
</dbReference>
<proteinExistence type="inferred from homology"/>
<dbReference type="Gene3D" id="3.40.605.10">
    <property type="entry name" value="Aldehyde Dehydrogenase, Chain A, domain 1"/>
    <property type="match status" value="1"/>
</dbReference>
<dbReference type="InterPro" id="IPR016161">
    <property type="entry name" value="Ald_DH/histidinol_DH"/>
</dbReference>
<feature type="domain" description="Aldehyde dehydrogenase" evidence="3">
    <location>
        <begin position="26"/>
        <end position="478"/>
    </location>
</feature>
<protein>
    <submittedName>
        <fullName evidence="4">Aldehyde dehydrogenase</fullName>
    </submittedName>
</protein>
<dbReference type="SUPFAM" id="SSF53720">
    <property type="entry name" value="ALDH-like"/>
    <property type="match status" value="1"/>
</dbReference>
<dbReference type="FunFam" id="3.40.309.10:FF:000009">
    <property type="entry name" value="Aldehyde dehydrogenase A"/>
    <property type="match status" value="1"/>
</dbReference>
<accession>A0A291HTN7</accession>
<dbReference type="AlphaFoldDB" id="A0A291HTN7"/>
<dbReference type="InterPro" id="IPR051020">
    <property type="entry name" value="ALDH-related_metabolic_enz"/>
</dbReference>
<organism evidence="4 5">
    <name type="scientific">Zobellella denitrificans</name>
    <dbReference type="NCBI Taxonomy" id="347534"/>
    <lineage>
        <taxon>Bacteria</taxon>
        <taxon>Pseudomonadati</taxon>
        <taxon>Pseudomonadota</taxon>
        <taxon>Gammaproteobacteria</taxon>
        <taxon>Aeromonadales</taxon>
        <taxon>Aeromonadaceae</taxon>
        <taxon>Zobellella</taxon>
    </lineage>
</organism>
<sequence>MTMTSISVESMEGKLFLSGQWVGVDNTYDLFNAEKNSLITRIASARESHVLAAIRNGKAGAEVAAAMPVHERMRILHGAADVVENNRHVYIDAIVSEGCKTRREATKEVNRCIQTLRLSAEEARRINGETIAFDQMPGSEGRVGYYYRFPVGLIVAITPFNDPLNLVAHKIGPAVASGNAIIVKPAPATPLSALLLAEAFAQAGLPDGVLSVLPGFPEDMGDHLITHDDVRMISFTGGLNSGKALMQKAGLKKMSMELGASSPALVLDDAELGPAVEAIVSGAFWAAGQNCLGVQRVYVHRARYGEFLNTLVDRTRSLRVGSKQSEETDVGPMISLSEAERVESWVNEALANGARLLCGGERNGAFYLPTILEKVPDNCRLAREEIFGPVVMVEPFDSLDEAIDKANGVNFGLHAGVFTQDINKAFSAIRRLEVGGVMINDSSDYRIDAMPFGGVKHSGIGREGVKFSIQEMTETKVVCFKTSGF</sequence>
<dbReference type="KEGG" id="zdf:AN401_17995"/>
<keyword evidence="5" id="KW-1185">Reference proteome</keyword>
<name>A0A291HTN7_9GAMM</name>
<dbReference type="PANTHER" id="PTHR42991">
    <property type="entry name" value="ALDEHYDE DEHYDROGENASE"/>
    <property type="match status" value="1"/>
</dbReference>
<dbReference type="Gene3D" id="3.40.309.10">
    <property type="entry name" value="Aldehyde Dehydrogenase, Chain A, domain 2"/>
    <property type="match status" value="1"/>
</dbReference>
<evidence type="ECO:0000256" key="2">
    <source>
        <dbReference type="ARBA" id="ARBA00023002"/>
    </source>
</evidence>
<dbReference type="InterPro" id="IPR016162">
    <property type="entry name" value="Ald_DH_N"/>
</dbReference>
<dbReference type="InterPro" id="IPR016163">
    <property type="entry name" value="Ald_DH_C"/>
</dbReference>
<evidence type="ECO:0000313" key="5">
    <source>
        <dbReference type="Proteomes" id="UP000217763"/>
    </source>
</evidence>
<evidence type="ECO:0000259" key="3">
    <source>
        <dbReference type="Pfam" id="PF00171"/>
    </source>
</evidence>
<comment type="similarity">
    <text evidence="1">Belongs to the aldehyde dehydrogenase family.</text>
</comment>
<keyword evidence="2" id="KW-0560">Oxidoreductase</keyword>
<evidence type="ECO:0000256" key="1">
    <source>
        <dbReference type="ARBA" id="ARBA00009986"/>
    </source>
</evidence>
<dbReference type="PANTHER" id="PTHR42991:SF1">
    <property type="entry name" value="ALDEHYDE DEHYDROGENASE"/>
    <property type="match status" value="1"/>
</dbReference>
<dbReference type="InterPro" id="IPR015590">
    <property type="entry name" value="Aldehyde_DH_dom"/>
</dbReference>
<dbReference type="Pfam" id="PF00171">
    <property type="entry name" value="Aldedh"/>
    <property type="match status" value="1"/>
</dbReference>